<dbReference type="GO" id="GO:0034220">
    <property type="term" value="P:monoatomic ion transmembrane transport"/>
    <property type="evidence" value="ECO:0007669"/>
    <property type="project" value="InterPro"/>
</dbReference>
<keyword evidence="7" id="KW-0406">Ion transport</keyword>
<dbReference type="CDD" id="cd00342">
    <property type="entry name" value="gram_neg_porins"/>
    <property type="match status" value="1"/>
</dbReference>
<dbReference type="InterPro" id="IPR023614">
    <property type="entry name" value="Porin_dom_sf"/>
</dbReference>
<feature type="compositionally biased region" description="Low complexity" evidence="11">
    <location>
        <begin position="53"/>
        <end position="80"/>
    </location>
</feature>
<keyword evidence="9" id="KW-0472">Membrane</keyword>
<dbReference type="Pfam" id="PF13609">
    <property type="entry name" value="Porin_4"/>
    <property type="match status" value="1"/>
</dbReference>
<dbReference type="GO" id="GO:0009279">
    <property type="term" value="C:cell outer membrane"/>
    <property type="evidence" value="ECO:0007669"/>
    <property type="project" value="UniProtKB-SubCell"/>
</dbReference>
<dbReference type="InterPro" id="IPR050298">
    <property type="entry name" value="Gram-neg_bact_OMP"/>
</dbReference>
<comment type="subcellular location">
    <subcellularLocation>
        <location evidence="1">Cell outer membrane</location>
        <topology evidence="1">Multi-pass membrane protein</topology>
    </subcellularLocation>
</comment>
<evidence type="ECO:0000256" key="12">
    <source>
        <dbReference type="SAM" id="SignalP"/>
    </source>
</evidence>
<dbReference type="PANTHER" id="PTHR34501:SF9">
    <property type="entry name" value="MAJOR OUTER MEMBRANE PROTEIN P.IA"/>
    <property type="match status" value="1"/>
</dbReference>
<feature type="region of interest" description="Disordered" evidence="11">
    <location>
        <begin position="42"/>
        <end position="110"/>
    </location>
</feature>
<dbReference type="InterPro" id="IPR001702">
    <property type="entry name" value="Porin_Gram-ve"/>
</dbReference>
<dbReference type="AlphaFoldDB" id="A0A133XL07"/>
<keyword evidence="6 12" id="KW-0732">Signal</keyword>
<dbReference type="SUPFAM" id="SSF56935">
    <property type="entry name" value="Porins"/>
    <property type="match status" value="1"/>
</dbReference>
<keyword evidence="4" id="KW-1134">Transmembrane beta strand</keyword>
<protein>
    <recommendedName>
        <fullName evidence="13">Porin domain-containing protein</fullName>
    </recommendedName>
</protein>
<dbReference type="InterPro" id="IPR033900">
    <property type="entry name" value="Gram_neg_porin_domain"/>
</dbReference>
<name>A0A133XL07_9RHOO</name>
<gene>
    <name evidence="14" type="ORF">AT959_04440</name>
</gene>
<evidence type="ECO:0000259" key="13">
    <source>
        <dbReference type="Pfam" id="PF13609"/>
    </source>
</evidence>
<dbReference type="Gene3D" id="2.40.160.10">
    <property type="entry name" value="Porin"/>
    <property type="match status" value="1"/>
</dbReference>
<evidence type="ECO:0000313" key="14">
    <source>
        <dbReference type="EMBL" id="KXB31619.1"/>
    </source>
</evidence>
<evidence type="ECO:0000256" key="7">
    <source>
        <dbReference type="ARBA" id="ARBA00023065"/>
    </source>
</evidence>
<keyword evidence="8" id="KW-0626">Porin</keyword>
<keyword evidence="3" id="KW-0813">Transport</keyword>
<comment type="caution">
    <text evidence="14">The sequence shown here is derived from an EMBL/GenBank/DDBJ whole genome shotgun (WGS) entry which is preliminary data.</text>
</comment>
<evidence type="ECO:0000256" key="3">
    <source>
        <dbReference type="ARBA" id="ARBA00022448"/>
    </source>
</evidence>
<dbReference type="Proteomes" id="UP000070186">
    <property type="component" value="Unassembled WGS sequence"/>
</dbReference>
<evidence type="ECO:0000313" key="15">
    <source>
        <dbReference type="Proteomes" id="UP000070186"/>
    </source>
</evidence>
<evidence type="ECO:0000256" key="11">
    <source>
        <dbReference type="SAM" id="MobiDB-lite"/>
    </source>
</evidence>
<dbReference type="GO" id="GO:0046930">
    <property type="term" value="C:pore complex"/>
    <property type="evidence" value="ECO:0007669"/>
    <property type="project" value="UniProtKB-KW"/>
</dbReference>
<accession>A0A133XL07</accession>
<dbReference type="PANTHER" id="PTHR34501">
    <property type="entry name" value="PROTEIN YDDL-RELATED"/>
    <property type="match status" value="1"/>
</dbReference>
<dbReference type="STRING" id="281362.AT959_04440"/>
<dbReference type="EMBL" id="LODL01000010">
    <property type="protein sequence ID" value="KXB31619.1"/>
    <property type="molecule type" value="Genomic_DNA"/>
</dbReference>
<evidence type="ECO:0000256" key="6">
    <source>
        <dbReference type="ARBA" id="ARBA00022729"/>
    </source>
</evidence>
<organism evidence="14 15">
    <name type="scientific">Dechloromonas denitrificans</name>
    <dbReference type="NCBI Taxonomy" id="281362"/>
    <lineage>
        <taxon>Bacteria</taxon>
        <taxon>Pseudomonadati</taxon>
        <taxon>Pseudomonadota</taxon>
        <taxon>Betaproteobacteria</taxon>
        <taxon>Rhodocyclales</taxon>
        <taxon>Azonexaceae</taxon>
        <taxon>Dechloromonas</taxon>
    </lineage>
</organism>
<feature type="domain" description="Porin" evidence="13">
    <location>
        <begin position="114"/>
        <end position="369"/>
    </location>
</feature>
<evidence type="ECO:0000256" key="10">
    <source>
        <dbReference type="ARBA" id="ARBA00023237"/>
    </source>
</evidence>
<comment type="subunit">
    <text evidence="2">Homotrimer.</text>
</comment>
<dbReference type="PRINTS" id="PR00182">
    <property type="entry name" value="ECOLNEIPORIN"/>
</dbReference>
<keyword evidence="15" id="KW-1185">Reference proteome</keyword>
<keyword evidence="5" id="KW-0812">Transmembrane</keyword>
<sequence length="437" mass="46915">MRLALSTIFLTALLFSGASQAGELEDIRALLGQMQKTLQQQQARIEQLEKQAATRSPPESAAPTAASTPLPAARPNAAPRIVMASTAGSSPNSIPPSTQPNATEPSQPDMPFATFYGRLDIFGEANWGGSTGNRLAIESGGMTGSRVGLKGGKALSPETNFIYQLETGFFANDGKLGQTDSTHTRIFGRQLYVGLEGRLGKLTVGRQYSPFFLEMMVYDAFDNGYGSPTNDGNVKPGPTRYDNSIVYSSPRYHGLASSTFASLGGENGGVEQSTLGLTLDYAKGPLGLGLAYQYDNHNTYTDRSNRHAFAGASYQIGKVRLMGGLAGVDTRYDSGIDSEWRSWFFGSRIDVTATGQLRLNYGEGHTPGATIKDRGRVFSAAWMESINQQFKAYVVWSRHLNEEGVAFAPSGTAANGYYTVNPGDTANGLAAGVQYYF</sequence>
<keyword evidence="10" id="KW-0998">Cell outer membrane</keyword>
<dbReference type="GO" id="GO:0015288">
    <property type="term" value="F:porin activity"/>
    <property type="evidence" value="ECO:0007669"/>
    <property type="project" value="UniProtKB-KW"/>
</dbReference>
<evidence type="ECO:0000256" key="1">
    <source>
        <dbReference type="ARBA" id="ARBA00004571"/>
    </source>
</evidence>
<evidence type="ECO:0000256" key="2">
    <source>
        <dbReference type="ARBA" id="ARBA00011233"/>
    </source>
</evidence>
<proteinExistence type="predicted"/>
<evidence type="ECO:0000256" key="4">
    <source>
        <dbReference type="ARBA" id="ARBA00022452"/>
    </source>
</evidence>
<reference evidence="14 15" key="1">
    <citation type="submission" date="2015-12" db="EMBL/GenBank/DDBJ databases">
        <title>Nitrous oxide reduction kinetics distinguish bacteria harboring typical versus atypical NosZ.</title>
        <authorList>
            <person name="Yoon S."/>
            <person name="Nissen S."/>
            <person name="Park D."/>
            <person name="Sanford R.A."/>
            <person name="Loeffler F.E."/>
        </authorList>
    </citation>
    <scope>NUCLEOTIDE SEQUENCE [LARGE SCALE GENOMIC DNA]</scope>
    <source>
        <strain evidence="14 15">ATCC BAA-841</strain>
    </source>
</reference>
<feature type="signal peptide" evidence="12">
    <location>
        <begin position="1"/>
        <end position="21"/>
    </location>
</feature>
<evidence type="ECO:0000256" key="8">
    <source>
        <dbReference type="ARBA" id="ARBA00023114"/>
    </source>
</evidence>
<evidence type="ECO:0000256" key="5">
    <source>
        <dbReference type="ARBA" id="ARBA00022692"/>
    </source>
</evidence>
<evidence type="ECO:0000256" key="9">
    <source>
        <dbReference type="ARBA" id="ARBA00023136"/>
    </source>
</evidence>
<feature type="chain" id="PRO_5007459794" description="Porin domain-containing protein" evidence="12">
    <location>
        <begin position="22"/>
        <end position="437"/>
    </location>
</feature>